<evidence type="ECO:0000313" key="2">
    <source>
        <dbReference type="EMBL" id="AVM86045.1"/>
    </source>
</evidence>
<protein>
    <submittedName>
        <fullName evidence="2">SH protein</fullName>
    </submittedName>
</protein>
<dbReference type="RefSeq" id="YP_010085021.1">
    <property type="nucleotide sequence ID" value="NC_055168.1"/>
</dbReference>
<reference evidence="2" key="1">
    <citation type="submission" date="2017-11" db="EMBL/GenBank/DDBJ databases">
        <title>Discovery of three new Paramyxovirus species in rodents: expansion of the proposed genus 'Jeilong virus'.</title>
        <authorList>
            <person name="Vanmechelen B."/>
            <person name="Bletsa M."/>
            <person name="Vrancken B."/>
            <person name="Gryseels S."/>
            <person name="Leirs H."/>
            <person name="Gouy de Bellocq J."/>
            <person name="Lemey P."/>
            <person name="Maes P."/>
        </authorList>
    </citation>
    <scope>NUCLEOTIDE SEQUENCE</scope>
    <source>
        <strain evidence="2">TT02/05</strain>
    </source>
</reference>
<feature type="transmembrane region" description="Helical" evidence="1">
    <location>
        <begin position="6"/>
        <end position="29"/>
    </location>
</feature>
<proteinExistence type="predicted"/>
<keyword evidence="1" id="KW-0472">Membrane</keyword>
<keyword evidence="3" id="KW-1185">Reference proteome</keyword>
<keyword evidence="1" id="KW-0812">Transmembrane</keyword>
<evidence type="ECO:0000256" key="1">
    <source>
        <dbReference type="SAM" id="Phobius"/>
    </source>
</evidence>
<name>A0A2P1GJC7_9MONO</name>
<organism evidence="2">
    <name type="scientific">Pohorje myodes paramyxovirus 1</name>
    <dbReference type="NCBI Taxonomy" id="2116604"/>
    <lineage>
        <taxon>Viruses</taxon>
        <taxon>Riboviria</taxon>
        <taxon>Orthornavirae</taxon>
        <taxon>Negarnaviricota</taxon>
        <taxon>Haploviricotina</taxon>
        <taxon>Monjiviricetes</taxon>
        <taxon>Mononegavirales</taxon>
        <taxon>Paramyxoviridae</taxon>
        <taxon>Orthoparamyxovirinae</taxon>
        <taxon>Jeilongvirus</taxon>
        <taxon>Jeilongvirus myodesis</taxon>
    </lineage>
</organism>
<dbReference type="EMBL" id="MG516455">
    <property type="protein sequence ID" value="AVM86045.1"/>
    <property type="molecule type" value="Viral_cRNA"/>
</dbReference>
<dbReference type="GeneID" id="65100043"/>
<sequence length="82" mass="9450">MERDSAIIFFIIGFLLIIWLVLTVSWLLYITSKLHAIRADLLRRMAGMLGELICNGSHDMLINTRDNAFPPPYNAAHDRDYD</sequence>
<accession>A0A2P1GJC7</accession>
<keyword evidence="1" id="KW-1133">Transmembrane helix</keyword>
<evidence type="ECO:0000313" key="3">
    <source>
        <dbReference type="Proteomes" id="UP000297102"/>
    </source>
</evidence>
<dbReference type="Proteomes" id="UP000297102">
    <property type="component" value="Segment"/>
</dbReference>
<dbReference type="KEGG" id="vg:65100043"/>
<gene>
    <name evidence="2" type="primary">SH</name>
</gene>